<dbReference type="GO" id="GO:0005694">
    <property type="term" value="C:chromosome"/>
    <property type="evidence" value="ECO:0007669"/>
    <property type="project" value="UniProtKB-ARBA"/>
</dbReference>
<protein>
    <submittedName>
        <fullName evidence="12">Helicase Sen1p</fullName>
    </submittedName>
</protein>
<evidence type="ECO:0000256" key="4">
    <source>
        <dbReference type="ARBA" id="ARBA00022801"/>
    </source>
</evidence>
<reference evidence="12" key="1">
    <citation type="submission" date="2022-03" db="EMBL/GenBank/DDBJ databases">
        <authorList>
            <person name="Legras J.-L."/>
            <person name="Devillers H."/>
            <person name="Grondin C."/>
        </authorList>
    </citation>
    <scope>NUCLEOTIDE SEQUENCE</scope>
    <source>
        <strain evidence="12">CLIB 1423</strain>
    </source>
</reference>
<dbReference type="InterPro" id="IPR044340">
    <property type="entry name" value="Helicase_Sen1_1B_dom"/>
</dbReference>
<keyword evidence="9" id="KW-0175">Coiled coil</keyword>
<feature type="region of interest" description="Disordered" evidence="10">
    <location>
        <begin position="1826"/>
        <end position="1979"/>
    </location>
</feature>
<sequence>MPDTALPSTVKDDGDEAPLGFESILEEIQESFAHAKDGQIQERVFRNTFEYVKRNTPSRHWFCDKYMSPVVLHLMIVFSFPLNDPQIWIREKIEENCHNCELCTLEYHKLKVILRNRLLFEQKIPVVQVDKFMNIINTWEADSAAKVLIPYVTNKKHEDVSSNHSEVDTDVQFALMSCILNPNIMRINLEVKKCISNIFASKIALPQPSSLVAGIVYFLFQGTTEEVNWANSICATIPKLHSDNQETVTIPPFLEEFKIWFYQIQNAKHFSNESCIKFWDNFLLLENMISNQLLISDFNSPQDLELASIHQNLRLYPLVRVLLNHIMAGLNEPLPVLFKAFHVYLTRLGTEFWSFAPYYTFNNIIDTILSNPNLMSFMQSNSAYRNDDILLWIEPFMKSLYGPQHQSAGVRLGQFLVQQKGFNNEIACNLGCELLLQCIKGKHPPTIGTASYTSDTLLRRDCRAAIDNMSRIIVNNCYPRFSAAMQLICSSINYDISSLGHHSNLLRSGTIPRSFDTFPLLWIELLKLDNRDINILVGVIEAFKFVRTIIRFEAKKNNETIDKQLGTALIQHNKNVDSILEFVGKWLDKTILMEPSIVEQGLFSDDAYSELSESYWSCIFSPQTNQAAVDILYHVFEEDGGRLESMRSLFKRVNLKYTLNAINCSLSTLTTLEAFEPSPKAVRILMDVMDALTDPLYGVLISYKGDLGIEEFNLFWKYSWKFLTMIYKGALVWANQYHIEMLIEFTRDTLDLSRRLLDSYSMISELVKEESLASDFMDAMQYVIVWLRLGDVSLLNSCVDLVFKALDLSSESKFSVNKDFLINFTKYGAKAKKFNNKLSEIQRLQILAKAREYDDGLVDEIIWEVQEQRQKSKAASTIATDTPSLTNQKTPIQQEGAIYKYQSHLKQPRQQTLGRFGVVTKEPILAPATQSKNFQSNSIESIRKSLQQTRKPGETANRANTLSPTVAPALPRPAGFNSKGATVVGRSLNTLKKAKKSSDSDSSEEEDEESQGNGVDFSDLFVEKRKKAKVVEVDLSGRPILSKHASSLSKQLSDKRKEEERMRMRLNVNLKPLYLTILKWNYNSISEFPTKETDFYRATKDTYADAKDYIKTTEPLLMLECWQGIQSTKQTGNEIPFELSIGSRTSCDGFFDVYASIRKDVLQERKIGDSDLLVLGHLEGQEGTNTAKGAIAYLKNQSSITCLAKVREIKSANIDFADITIRVYPQGSMMGVLTPKSVVTGMKVMQMITIEREYSSLKGVEYYDLADRIFQAKPEEPIEVSEKESLEMEKVYGVNKSQARAIIGTYGREGFSLIQGPPGTGKTKTILGIVGYYLSKGENDGAIRIEKEENSKGEGTGPKILVCAPSNAAVDELVLRLRSGVQNHKGESISPRVVRMGRSDAINASVRDLTLEELVDKELQAKQQESTTSNDPKIREEHTKCISERNMLRERLSSPDLKPDEISKLEEQMRDVNKRRNELGKKLDEQRERVSIAYRTREIERRQIQARILNKAQIICSTLSGSAHDFLAALSIKFDQVIIDEACQCVELSAIIPLRYGCKKCIMVGDPNQLPPTVLSQKAASLNYEQSLFVRMQKLHPNSVYLLDVQYRMHPDISLFPSREFYGGKLHDGPAMDVKNSREWHKVFPLSPYRFFDVVGRHQQNSQSKSLFNQSEAQIVLEMVEKLMQMLPQKSFGGRIGVISPYKEQIRTLKNLFRNKYGIGILNEIDFNTVDGYQGQEKEIIIMSCVRASSTGNVGFLSDVRRMNVALTRARTSLWILGNKESLMRNNVWNHLIKNAEDRSQVTTAYPGFMKNLGNGTIPKFAKQIRKDSSGPTQDELVEDEPRNSSTNQLSNSNSIQPSSKGELPPQKVNQNRENKIQPTKSNIFEPSTDLNTVKSSRNHKIKVVHTNENAKSLSTTVLDPKPSNSGVIQKASPNLPVKPSAPPSSTNPTNSGTLPPRKRQEPSIFLQSNRKKKRRPQP</sequence>
<comment type="caution">
    <text evidence="12">The sequence shown here is derived from an EMBL/GenBank/DDBJ whole genome shotgun (WGS) entry which is preliminary data.</text>
</comment>
<dbReference type="Pfam" id="PF12726">
    <property type="entry name" value="SEN1_N"/>
    <property type="match status" value="1"/>
</dbReference>
<keyword evidence="5 8" id="KW-0347">Helicase</keyword>
<feature type="compositionally biased region" description="Low complexity" evidence="10">
    <location>
        <begin position="1844"/>
        <end position="1855"/>
    </location>
</feature>
<evidence type="ECO:0000256" key="5">
    <source>
        <dbReference type="ARBA" id="ARBA00022806"/>
    </source>
</evidence>
<evidence type="ECO:0000313" key="13">
    <source>
        <dbReference type="Proteomes" id="UP000837801"/>
    </source>
</evidence>
<dbReference type="OrthoDB" id="6513042at2759"/>
<dbReference type="GO" id="GO:0016787">
    <property type="term" value="F:hydrolase activity"/>
    <property type="evidence" value="ECO:0007669"/>
    <property type="project" value="UniProtKB-UniRule"/>
</dbReference>
<accession>A0A9P0W163</accession>
<evidence type="ECO:0000256" key="10">
    <source>
        <dbReference type="SAM" id="MobiDB-lite"/>
    </source>
</evidence>
<dbReference type="FunFam" id="3.40.50.300:FF:000326">
    <property type="entry name" value="P-loop containing nucleoside triphosphate hydrolase"/>
    <property type="match status" value="1"/>
</dbReference>
<comment type="similarity">
    <text evidence="2">Belongs to the DNA2/NAM7 helicase family.</text>
</comment>
<dbReference type="InterPro" id="IPR027417">
    <property type="entry name" value="P-loop_NTPase"/>
</dbReference>
<dbReference type="Proteomes" id="UP000837801">
    <property type="component" value="Unassembled WGS sequence"/>
</dbReference>
<dbReference type="Pfam" id="PF13086">
    <property type="entry name" value="AAA_11"/>
    <property type="match status" value="1"/>
</dbReference>
<evidence type="ECO:0000313" key="12">
    <source>
        <dbReference type="EMBL" id="CAH2355306.1"/>
    </source>
</evidence>
<dbReference type="CDD" id="cd18042">
    <property type="entry name" value="DEXXQc_SETX"/>
    <property type="match status" value="1"/>
</dbReference>
<dbReference type="PANTHER" id="PTHR10887">
    <property type="entry name" value="DNA2/NAM7 HELICASE FAMILY"/>
    <property type="match status" value="1"/>
</dbReference>
<feature type="compositionally biased region" description="Polar residues" evidence="10">
    <location>
        <begin position="1907"/>
        <end position="1928"/>
    </location>
</feature>
<dbReference type="GO" id="GO:0001147">
    <property type="term" value="F:transcription termination site sequence-specific DNA binding"/>
    <property type="evidence" value="ECO:0007669"/>
    <property type="project" value="TreeGrafter"/>
</dbReference>
<keyword evidence="6 8" id="KW-0067">ATP-binding</keyword>
<dbReference type="InterPro" id="IPR041679">
    <property type="entry name" value="DNA2/NAM7-like_C"/>
</dbReference>
<dbReference type="CDD" id="cd21408">
    <property type="entry name" value="1B_Sen1p-like"/>
    <property type="match status" value="1"/>
</dbReference>
<dbReference type="InterPro" id="IPR045055">
    <property type="entry name" value="DNA2/NAM7-like"/>
</dbReference>
<dbReference type="GO" id="GO:0005524">
    <property type="term" value="F:ATP binding"/>
    <property type="evidence" value="ECO:0007669"/>
    <property type="project" value="UniProtKB-UniRule"/>
</dbReference>
<dbReference type="Pfam" id="PF13087">
    <property type="entry name" value="AAA_12"/>
    <property type="match status" value="1"/>
</dbReference>
<evidence type="ECO:0000256" key="9">
    <source>
        <dbReference type="SAM" id="Coils"/>
    </source>
</evidence>
<name>A0A9P0W163_9ASCO</name>
<dbReference type="Gene3D" id="3.40.50.300">
    <property type="entry name" value="P-loop containing nucleotide triphosphate hydrolases"/>
    <property type="match status" value="2"/>
</dbReference>
<feature type="compositionally biased region" description="Polar residues" evidence="10">
    <location>
        <begin position="1877"/>
        <end position="1896"/>
    </location>
</feature>
<proteinExistence type="inferred from homology"/>
<comment type="subcellular location">
    <subcellularLocation>
        <location evidence="1">Nucleus</location>
    </subcellularLocation>
</comment>
<dbReference type="InterPro" id="IPR047187">
    <property type="entry name" value="SF1_C_Upf1"/>
</dbReference>
<dbReference type="GO" id="GO:0006369">
    <property type="term" value="P:termination of RNA polymerase II transcription"/>
    <property type="evidence" value="ECO:0007669"/>
    <property type="project" value="TreeGrafter"/>
</dbReference>
<dbReference type="InterPro" id="IPR056474">
    <property type="entry name" value="SEN1_barrel"/>
</dbReference>
<evidence type="ECO:0000256" key="2">
    <source>
        <dbReference type="ARBA" id="ARBA00007913"/>
    </source>
</evidence>
<feature type="binding site" evidence="8">
    <location>
        <begin position="1316"/>
        <end position="1323"/>
    </location>
    <ligand>
        <name>ATP</name>
        <dbReference type="ChEBI" id="CHEBI:30616"/>
    </ligand>
</feature>
<keyword evidence="13" id="KW-1185">Reference proteome</keyword>
<feature type="compositionally biased region" description="Basic residues" evidence="10">
    <location>
        <begin position="1970"/>
        <end position="1979"/>
    </location>
</feature>
<feature type="compositionally biased region" description="Acidic residues" evidence="10">
    <location>
        <begin position="1001"/>
        <end position="1010"/>
    </location>
</feature>
<feature type="compositionally biased region" description="Low complexity" evidence="10">
    <location>
        <begin position="1944"/>
        <end position="1956"/>
    </location>
</feature>
<organism evidence="12 13">
    <name type="scientific">[Candida] railenensis</name>
    <dbReference type="NCBI Taxonomy" id="45579"/>
    <lineage>
        <taxon>Eukaryota</taxon>
        <taxon>Fungi</taxon>
        <taxon>Dikarya</taxon>
        <taxon>Ascomycota</taxon>
        <taxon>Saccharomycotina</taxon>
        <taxon>Pichiomycetes</taxon>
        <taxon>Debaryomycetaceae</taxon>
        <taxon>Kurtzmaniella</taxon>
    </lineage>
</organism>
<dbReference type="PROSITE" id="PS51198">
    <property type="entry name" value="UVRD_HELICASE_ATP_BIND"/>
    <property type="match status" value="1"/>
</dbReference>
<evidence type="ECO:0000256" key="8">
    <source>
        <dbReference type="PROSITE-ProRule" id="PRU00560"/>
    </source>
</evidence>
<dbReference type="CDD" id="cd18808">
    <property type="entry name" value="SF1_C_Upf1"/>
    <property type="match status" value="1"/>
</dbReference>
<keyword evidence="7" id="KW-0539">Nucleus</keyword>
<evidence type="ECO:0000256" key="7">
    <source>
        <dbReference type="ARBA" id="ARBA00023242"/>
    </source>
</evidence>
<feature type="region of interest" description="Disordered" evidence="10">
    <location>
        <begin position="945"/>
        <end position="1016"/>
    </location>
</feature>
<dbReference type="EMBL" id="CAKXYY010000024">
    <property type="protein sequence ID" value="CAH2355306.1"/>
    <property type="molecule type" value="Genomic_DNA"/>
</dbReference>
<evidence type="ECO:0000259" key="11">
    <source>
        <dbReference type="PROSITE" id="PS51198"/>
    </source>
</evidence>
<dbReference type="InterPro" id="IPR014016">
    <property type="entry name" value="UvrD-like_ATP-bd"/>
</dbReference>
<dbReference type="InterPro" id="IPR024481">
    <property type="entry name" value="Helicase_Sen1_N"/>
</dbReference>
<evidence type="ECO:0000256" key="6">
    <source>
        <dbReference type="ARBA" id="ARBA00022840"/>
    </source>
</evidence>
<dbReference type="PANTHER" id="PTHR10887:SF495">
    <property type="entry name" value="HELICASE SENATAXIN ISOFORM X1-RELATED"/>
    <property type="match status" value="1"/>
</dbReference>
<feature type="domain" description="UvrD-like helicase ATP-binding" evidence="11">
    <location>
        <begin position="1295"/>
        <end position="1610"/>
    </location>
</feature>
<feature type="coiled-coil region" evidence="9">
    <location>
        <begin position="1462"/>
        <end position="1489"/>
    </location>
</feature>
<dbReference type="SUPFAM" id="SSF52540">
    <property type="entry name" value="P-loop containing nucleoside triphosphate hydrolases"/>
    <property type="match status" value="1"/>
</dbReference>
<evidence type="ECO:0000256" key="3">
    <source>
        <dbReference type="ARBA" id="ARBA00022741"/>
    </source>
</evidence>
<gene>
    <name evidence="12" type="ORF">CLIB1423_24S00694</name>
</gene>
<keyword evidence="4 8" id="KW-0378">Hydrolase</keyword>
<dbReference type="GO" id="GO:0003678">
    <property type="term" value="F:DNA helicase activity"/>
    <property type="evidence" value="ECO:0007669"/>
    <property type="project" value="UniProtKB-ARBA"/>
</dbReference>
<dbReference type="GO" id="GO:0016604">
    <property type="term" value="C:nuclear body"/>
    <property type="evidence" value="ECO:0007669"/>
    <property type="project" value="TreeGrafter"/>
</dbReference>
<keyword evidence="3 8" id="KW-0547">Nucleotide-binding</keyword>
<dbReference type="InterPro" id="IPR041677">
    <property type="entry name" value="DNA2/NAM7_AAA_11"/>
</dbReference>
<dbReference type="Pfam" id="PF23576">
    <property type="entry name" value="SEN1_barrel"/>
    <property type="match status" value="1"/>
</dbReference>
<dbReference type="FunFam" id="3.40.50.300:FF:001152">
    <property type="entry name" value="tRNA-splicing endonuclease, putative"/>
    <property type="match status" value="1"/>
</dbReference>
<evidence type="ECO:0000256" key="1">
    <source>
        <dbReference type="ARBA" id="ARBA00004123"/>
    </source>
</evidence>